<reference evidence="2" key="1">
    <citation type="submission" date="2025-08" db="UniProtKB">
        <authorList>
            <consortium name="RefSeq"/>
        </authorList>
    </citation>
    <scope>IDENTIFICATION</scope>
    <source>
        <strain evidence="2">Mau12</strain>
        <tissue evidence="2">Whole Body</tissue>
    </source>
</reference>
<evidence type="ECO:0000313" key="2">
    <source>
        <dbReference type="RefSeq" id="XP_033153357.1"/>
    </source>
</evidence>
<keyword evidence="1" id="KW-1185">Reference proteome</keyword>
<dbReference type="Proteomes" id="UP000515162">
    <property type="component" value="Chromosome 2R"/>
</dbReference>
<organism evidence="1 2">
    <name type="scientific">Drosophila mauritiana</name>
    <name type="common">Fruit fly</name>
    <dbReference type="NCBI Taxonomy" id="7226"/>
    <lineage>
        <taxon>Eukaryota</taxon>
        <taxon>Metazoa</taxon>
        <taxon>Ecdysozoa</taxon>
        <taxon>Arthropoda</taxon>
        <taxon>Hexapoda</taxon>
        <taxon>Insecta</taxon>
        <taxon>Pterygota</taxon>
        <taxon>Neoptera</taxon>
        <taxon>Endopterygota</taxon>
        <taxon>Diptera</taxon>
        <taxon>Brachycera</taxon>
        <taxon>Muscomorpha</taxon>
        <taxon>Ephydroidea</taxon>
        <taxon>Drosophilidae</taxon>
        <taxon>Drosophila</taxon>
        <taxon>Sophophora</taxon>
    </lineage>
</organism>
<dbReference type="RefSeq" id="XP_033153357.1">
    <property type="nucleotide sequence ID" value="XM_033297466.1"/>
</dbReference>
<sequence>MPADIVTTEQLRYQLAFSHAMERTTRHWQETFAWYPKMQCCHYQRIDQIYLTSRQRYGDGHFLKYANRRRLAKKFMVTAQEVAEGLEDLKMLEQDGITGLKVAVTENGEYGRMKPSKLYMC</sequence>
<gene>
    <name evidence="2" type="primary">LOC117136521</name>
</gene>
<dbReference type="AlphaFoldDB" id="A0A6P8JBM8"/>
<proteinExistence type="predicted"/>
<protein>
    <submittedName>
        <fullName evidence="2">Uncharacterized protein LOC117136521</fullName>
    </submittedName>
</protein>
<accession>A0A6P8JBM8</accession>
<evidence type="ECO:0000313" key="1">
    <source>
        <dbReference type="Proteomes" id="UP000515162"/>
    </source>
</evidence>
<name>A0A6P8JBM8_DROMA</name>
<dbReference type="GeneID" id="117136521"/>